<accession>A0A8D0D886</accession>
<dbReference type="GeneTree" id="ENSGT01000000221832"/>
<evidence type="ECO:0000313" key="1">
    <source>
        <dbReference type="Ensembl" id="ENSSLUP00000046028.1"/>
    </source>
</evidence>
<evidence type="ECO:0000313" key="2">
    <source>
        <dbReference type="Proteomes" id="UP000694568"/>
    </source>
</evidence>
<protein>
    <submittedName>
        <fullName evidence="1">Uncharacterized protein</fullName>
    </submittedName>
</protein>
<keyword evidence="2" id="KW-1185">Reference proteome</keyword>
<reference evidence="1" key="1">
    <citation type="submission" date="2025-08" db="UniProtKB">
        <authorList>
            <consortium name="Ensembl"/>
        </authorList>
    </citation>
    <scope>IDENTIFICATION</scope>
</reference>
<name>A0A8D0D886_SANLU</name>
<organism evidence="1 2">
    <name type="scientific">Sander lucioperca</name>
    <name type="common">Pike-perch</name>
    <name type="synonym">Perca lucioperca</name>
    <dbReference type="NCBI Taxonomy" id="283035"/>
    <lineage>
        <taxon>Eukaryota</taxon>
        <taxon>Metazoa</taxon>
        <taxon>Chordata</taxon>
        <taxon>Craniata</taxon>
        <taxon>Vertebrata</taxon>
        <taxon>Euteleostomi</taxon>
        <taxon>Actinopterygii</taxon>
        <taxon>Neopterygii</taxon>
        <taxon>Teleostei</taxon>
        <taxon>Neoteleostei</taxon>
        <taxon>Acanthomorphata</taxon>
        <taxon>Eupercaria</taxon>
        <taxon>Perciformes</taxon>
        <taxon>Percoidei</taxon>
        <taxon>Percidae</taxon>
        <taxon>Luciopercinae</taxon>
        <taxon>Sander</taxon>
    </lineage>
</organism>
<dbReference type="Ensembl" id="ENSSLUT00000047451.1">
    <property type="protein sequence ID" value="ENSSLUP00000046028.1"/>
    <property type="gene ID" value="ENSSLUG00000020271.1"/>
</dbReference>
<sequence>ICILYTIDCSCYSRKRELKRQRDQRIQNTRVNIGVAFPRWKVLMKEKDFQRDAEVAGFLLDRSCLVASLSSSC</sequence>
<reference evidence="1" key="2">
    <citation type="submission" date="2025-09" db="UniProtKB">
        <authorList>
            <consortium name="Ensembl"/>
        </authorList>
    </citation>
    <scope>IDENTIFICATION</scope>
</reference>
<dbReference type="AlphaFoldDB" id="A0A8D0D886"/>
<dbReference type="Proteomes" id="UP000694568">
    <property type="component" value="Unplaced"/>
</dbReference>
<proteinExistence type="predicted"/>